<organism evidence="2 3">
    <name type="scientific">Reticulomyxa filosa</name>
    <dbReference type="NCBI Taxonomy" id="46433"/>
    <lineage>
        <taxon>Eukaryota</taxon>
        <taxon>Sar</taxon>
        <taxon>Rhizaria</taxon>
        <taxon>Retaria</taxon>
        <taxon>Foraminifera</taxon>
        <taxon>Monothalamids</taxon>
        <taxon>Reticulomyxidae</taxon>
        <taxon>Reticulomyxa</taxon>
    </lineage>
</organism>
<evidence type="ECO:0000313" key="3">
    <source>
        <dbReference type="Proteomes" id="UP000023152"/>
    </source>
</evidence>
<keyword evidence="3" id="KW-1185">Reference proteome</keyword>
<name>X6L9P3_RETFI</name>
<reference evidence="2 3" key="1">
    <citation type="journal article" date="2013" name="Curr. Biol.">
        <title>The Genome of the Foraminiferan Reticulomyxa filosa.</title>
        <authorList>
            <person name="Glockner G."/>
            <person name="Hulsmann N."/>
            <person name="Schleicher M."/>
            <person name="Noegel A.A."/>
            <person name="Eichinger L."/>
            <person name="Gallinger C."/>
            <person name="Pawlowski J."/>
            <person name="Sierra R."/>
            <person name="Euteneuer U."/>
            <person name="Pillet L."/>
            <person name="Moustafa A."/>
            <person name="Platzer M."/>
            <person name="Groth M."/>
            <person name="Szafranski K."/>
            <person name="Schliwa M."/>
        </authorList>
    </citation>
    <scope>NUCLEOTIDE SEQUENCE [LARGE SCALE GENOMIC DNA]</scope>
</reference>
<feature type="chain" id="PRO_5004974606" evidence="1">
    <location>
        <begin position="23"/>
        <end position="304"/>
    </location>
</feature>
<proteinExistence type="predicted"/>
<gene>
    <name evidence="2" type="ORF">RFI_38723</name>
</gene>
<evidence type="ECO:0000256" key="1">
    <source>
        <dbReference type="SAM" id="SignalP"/>
    </source>
</evidence>
<dbReference type="EMBL" id="ASPP01045864">
    <property type="protein sequence ID" value="ETN98762.1"/>
    <property type="molecule type" value="Genomic_DNA"/>
</dbReference>
<protein>
    <submittedName>
        <fullName evidence="2">Uncharacterized protein</fullName>
    </submittedName>
</protein>
<evidence type="ECO:0000313" key="2">
    <source>
        <dbReference type="EMBL" id="ETN98762.1"/>
    </source>
</evidence>
<feature type="signal peptide" evidence="1">
    <location>
        <begin position="1"/>
        <end position="22"/>
    </location>
</feature>
<dbReference type="AlphaFoldDB" id="X6L9P3"/>
<accession>X6L9P3</accession>
<comment type="caution">
    <text evidence="2">The sequence shown here is derived from an EMBL/GenBank/DDBJ whole genome shotgun (WGS) entry which is preliminary data.</text>
</comment>
<dbReference type="Proteomes" id="UP000023152">
    <property type="component" value="Unassembled WGS sequence"/>
</dbReference>
<keyword evidence="1" id="KW-0732">Signal</keyword>
<sequence>MKLSLVDEIILIILQVLTAVLATSSVSSVVKENSNENGSIYSNNQHNIGTLMTSSNHSARQMWKCMRCYQRNKNVGAIEKCKYTCYQKHVNDHNAVQEDIFQNADYGYLYNFKNIIDCMYDGFDLKWNFFKKHKHSVCASIEVDGGCNNDDKLTTVESVQMMSCDKLLQYHDGANAELGYQQYIQWQQFWLFNVSRSKQDKLQVQIYSKFNLPVQVIIINTQNAASTNLYSTSHKPIIKQNCSSSVRYFNVRFFFFFYYFFKKQTKKNLYRLYDVAQKRNMDDTGDNDNNGNQISIKMCTNNCC</sequence>